<feature type="region of interest" description="Disordered" evidence="1">
    <location>
        <begin position="56"/>
        <end position="84"/>
    </location>
</feature>
<protein>
    <submittedName>
        <fullName evidence="2">Uncharacterized protein</fullName>
    </submittedName>
</protein>
<dbReference type="AlphaFoldDB" id="A0AA35Z1K4"/>
<dbReference type="InterPro" id="IPR012442">
    <property type="entry name" value="DUF1645_plant"/>
</dbReference>
<accession>A0AA35Z1K4</accession>
<evidence type="ECO:0000313" key="2">
    <source>
        <dbReference type="EMBL" id="CAI9283862.1"/>
    </source>
</evidence>
<evidence type="ECO:0000256" key="1">
    <source>
        <dbReference type="SAM" id="MobiDB-lite"/>
    </source>
</evidence>
<dbReference type="PANTHER" id="PTHR33095:SF23">
    <property type="entry name" value="DUF1645 FAMILY PROTEIN"/>
    <property type="match status" value="1"/>
</dbReference>
<dbReference type="EMBL" id="OX465081">
    <property type="protein sequence ID" value="CAI9283862.1"/>
    <property type="molecule type" value="Genomic_DNA"/>
</dbReference>
<keyword evidence="3" id="KW-1185">Reference proteome</keyword>
<name>A0AA35Z1K4_LACSI</name>
<sequence>MQPSSVITVSPSFTSHSANNLADIAARVVEEFRNENGGDEDDDIYNFTADDGNEFYIPVNGDLDGTRTEKMKENEEESDEDEEEEFEFAVVCKQFDSSSVSADEIFSNGEIIPRYPLFDRSLLLDDVPDFNQVAEKSETNSPSKPSPVVRLPLRKLFSEERDSPSCSSSEADDLDGITPGTYCIWKPKVESPGRCKKSNSTGNTSKRWKLRNLLHRSNSDRNFSTSKDASMVVFSPLTTTTKKKTEKVKKVENTAKVAVAEDDGEPAPVTYENNSAIKTSKSDLVKSRCRKHRRRRSRLLVFCAGTRYGFIEKLKGVK</sequence>
<dbReference type="Pfam" id="PF07816">
    <property type="entry name" value="DUF1645"/>
    <property type="match status" value="1"/>
</dbReference>
<evidence type="ECO:0000313" key="3">
    <source>
        <dbReference type="Proteomes" id="UP001177003"/>
    </source>
</evidence>
<gene>
    <name evidence="2" type="ORF">LSALG_LOCUS23432</name>
</gene>
<dbReference type="Proteomes" id="UP001177003">
    <property type="component" value="Chromosome 5"/>
</dbReference>
<reference evidence="2" key="1">
    <citation type="submission" date="2023-04" db="EMBL/GenBank/DDBJ databases">
        <authorList>
            <person name="Vijverberg K."/>
            <person name="Xiong W."/>
            <person name="Schranz E."/>
        </authorList>
    </citation>
    <scope>NUCLEOTIDE SEQUENCE</scope>
</reference>
<feature type="compositionally biased region" description="Acidic residues" evidence="1">
    <location>
        <begin position="74"/>
        <end position="84"/>
    </location>
</feature>
<organism evidence="2 3">
    <name type="scientific">Lactuca saligna</name>
    <name type="common">Willowleaf lettuce</name>
    <dbReference type="NCBI Taxonomy" id="75948"/>
    <lineage>
        <taxon>Eukaryota</taxon>
        <taxon>Viridiplantae</taxon>
        <taxon>Streptophyta</taxon>
        <taxon>Embryophyta</taxon>
        <taxon>Tracheophyta</taxon>
        <taxon>Spermatophyta</taxon>
        <taxon>Magnoliopsida</taxon>
        <taxon>eudicotyledons</taxon>
        <taxon>Gunneridae</taxon>
        <taxon>Pentapetalae</taxon>
        <taxon>asterids</taxon>
        <taxon>campanulids</taxon>
        <taxon>Asterales</taxon>
        <taxon>Asteraceae</taxon>
        <taxon>Cichorioideae</taxon>
        <taxon>Cichorieae</taxon>
        <taxon>Lactucinae</taxon>
        <taxon>Lactuca</taxon>
    </lineage>
</organism>
<dbReference type="PANTHER" id="PTHR33095">
    <property type="entry name" value="OS07G0619500 PROTEIN"/>
    <property type="match status" value="1"/>
</dbReference>
<feature type="compositionally biased region" description="Basic and acidic residues" evidence="1">
    <location>
        <begin position="64"/>
        <end position="73"/>
    </location>
</feature>
<proteinExistence type="predicted"/>